<feature type="domain" description="CBS" evidence="1">
    <location>
        <begin position="82"/>
        <end position="119"/>
    </location>
</feature>
<dbReference type="InterPro" id="IPR046342">
    <property type="entry name" value="CBS_dom_sf"/>
</dbReference>
<evidence type="ECO:0000313" key="3">
    <source>
        <dbReference type="Proteomes" id="UP000530424"/>
    </source>
</evidence>
<dbReference type="SUPFAM" id="SSF54631">
    <property type="entry name" value="CBS-domain pair"/>
    <property type="match status" value="1"/>
</dbReference>
<accession>A0A853C3P9</accession>
<reference evidence="2 3" key="1">
    <citation type="submission" date="2020-07" db="EMBL/GenBank/DDBJ databases">
        <title>Sequencing the genomes of 1000 actinobacteria strains.</title>
        <authorList>
            <person name="Klenk H.-P."/>
        </authorList>
    </citation>
    <scope>NUCLEOTIDE SEQUENCE [LARGE SCALE GENOMIC DNA]</scope>
    <source>
        <strain evidence="2 3">DSM 103833</strain>
    </source>
</reference>
<proteinExistence type="predicted"/>
<dbReference type="Pfam" id="PF00571">
    <property type="entry name" value="CBS"/>
    <property type="match status" value="1"/>
</dbReference>
<dbReference type="Gene3D" id="3.10.580.10">
    <property type="entry name" value="CBS-domain"/>
    <property type="match status" value="1"/>
</dbReference>
<evidence type="ECO:0000259" key="1">
    <source>
        <dbReference type="Pfam" id="PF00571"/>
    </source>
</evidence>
<protein>
    <submittedName>
        <fullName evidence="2">CBS domain-containing protein</fullName>
    </submittedName>
</protein>
<comment type="caution">
    <text evidence="2">The sequence shown here is derived from an EMBL/GenBank/DDBJ whole genome shotgun (WGS) entry which is preliminary data.</text>
</comment>
<gene>
    <name evidence="2" type="ORF">HNR19_002479</name>
</gene>
<dbReference type="RefSeq" id="WP_179668224.1">
    <property type="nucleotide sequence ID" value="NZ_JACCFP010000001.1"/>
</dbReference>
<dbReference type="EMBL" id="JACCFP010000001">
    <property type="protein sequence ID" value="NYJ01781.1"/>
    <property type="molecule type" value="Genomic_DNA"/>
</dbReference>
<dbReference type="Proteomes" id="UP000530424">
    <property type="component" value="Unassembled WGS sequence"/>
</dbReference>
<dbReference type="AlphaFoldDB" id="A0A853C3P9"/>
<name>A0A853C3P9_9ACTN</name>
<keyword evidence="3" id="KW-1185">Reference proteome</keyword>
<evidence type="ECO:0000313" key="2">
    <source>
        <dbReference type="EMBL" id="NYJ01781.1"/>
    </source>
</evidence>
<sequence length="143" mass="15128">MQRGRTAADRTVRGAMLRHPTVHRADLTVREARSVFAAGAKTRVLLLVTGGRLVSTVVREDLDPGADPAAAAANAGTLTGRCVAADALLEDTFQAMLREGQRRLAVIEPDGTLLGLLCLKQSRSGFCTDEGVAAMRASRMRGA</sequence>
<organism evidence="2 3">
    <name type="scientific">Nocardioides thalensis</name>
    <dbReference type="NCBI Taxonomy" id="1914755"/>
    <lineage>
        <taxon>Bacteria</taxon>
        <taxon>Bacillati</taxon>
        <taxon>Actinomycetota</taxon>
        <taxon>Actinomycetes</taxon>
        <taxon>Propionibacteriales</taxon>
        <taxon>Nocardioidaceae</taxon>
        <taxon>Nocardioides</taxon>
    </lineage>
</organism>
<dbReference type="InterPro" id="IPR000644">
    <property type="entry name" value="CBS_dom"/>
</dbReference>